<comment type="caution">
    <text evidence="9">The sequence shown here is derived from an EMBL/GenBank/DDBJ whole genome shotgun (WGS) entry which is preliminary data.</text>
</comment>
<evidence type="ECO:0000313" key="10">
    <source>
        <dbReference type="Proteomes" id="UP001153678"/>
    </source>
</evidence>
<comment type="function">
    <text evidence="5">Involved in the post-translational conjugation of arginine to the N-terminal aspartate or glutamate of a protein. This arginylation is required for degradation of the protein via the ubiquitin pathway.</text>
</comment>
<accession>A0A9W4SBS6</accession>
<evidence type="ECO:0000256" key="4">
    <source>
        <dbReference type="ARBA" id="ARBA00023315"/>
    </source>
</evidence>
<name>A0A9W4SBS6_9GLOM</name>
<evidence type="ECO:0000256" key="2">
    <source>
        <dbReference type="ARBA" id="ARBA00022679"/>
    </source>
</evidence>
<feature type="compositionally biased region" description="Acidic residues" evidence="6">
    <location>
        <begin position="388"/>
        <end position="401"/>
    </location>
</feature>
<evidence type="ECO:0000256" key="1">
    <source>
        <dbReference type="ARBA" id="ARBA00009991"/>
    </source>
</evidence>
<feature type="region of interest" description="Disordered" evidence="6">
    <location>
        <begin position="157"/>
        <end position="183"/>
    </location>
</feature>
<dbReference type="InterPro" id="IPR007472">
    <property type="entry name" value="N-end_Aminoacyl_Trfase_C"/>
</dbReference>
<dbReference type="PANTHER" id="PTHR21367:SF1">
    <property type="entry name" value="ARGINYL-TRNA--PROTEIN TRANSFERASE 1"/>
    <property type="match status" value="1"/>
</dbReference>
<evidence type="ECO:0000256" key="6">
    <source>
        <dbReference type="SAM" id="MobiDB-lite"/>
    </source>
</evidence>
<dbReference type="InterPro" id="IPR017137">
    <property type="entry name" value="Arg-tRNA-P_Trfase_1_euk"/>
</dbReference>
<gene>
    <name evidence="9" type="ORF">FWILDA_LOCUS1349</name>
</gene>
<dbReference type="GO" id="GO:0004057">
    <property type="term" value="F:arginyl-tRNA--protein transferase activity"/>
    <property type="evidence" value="ECO:0007669"/>
    <property type="project" value="UniProtKB-EC"/>
</dbReference>
<evidence type="ECO:0000256" key="5">
    <source>
        <dbReference type="PIRNR" id="PIRNR037207"/>
    </source>
</evidence>
<evidence type="ECO:0000256" key="3">
    <source>
        <dbReference type="ARBA" id="ARBA00022786"/>
    </source>
</evidence>
<comment type="catalytic activity">
    <reaction evidence="5">
        <text>an N-terminal L-alpha-aminoacyl-[protein] + L-arginyl-tRNA(Arg) = an N-terminal L-arginyl-L-aminoacyl-[protein] + tRNA(Arg) + H(+)</text>
        <dbReference type="Rhea" id="RHEA:10208"/>
        <dbReference type="Rhea" id="RHEA-COMP:9658"/>
        <dbReference type="Rhea" id="RHEA-COMP:9673"/>
        <dbReference type="Rhea" id="RHEA-COMP:10636"/>
        <dbReference type="Rhea" id="RHEA-COMP:10638"/>
        <dbReference type="ChEBI" id="CHEBI:15378"/>
        <dbReference type="ChEBI" id="CHEBI:78442"/>
        <dbReference type="ChEBI" id="CHEBI:78513"/>
        <dbReference type="ChEBI" id="CHEBI:78597"/>
        <dbReference type="ChEBI" id="CHEBI:83562"/>
        <dbReference type="EC" id="2.3.2.8"/>
    </reaction>
</comment>
<dbReference type="InterPro" id="IPR007471">
    <property type="entry name" value="N-end_Aminoacyl_Trfase_N"/>
</dbReference>
<evidence type="ECO:0000259" key="8">
    <source>
        <dbReference type="Pfam" id="PF04377"/>
    </source>
</evidence>
<dbReference type="InterPro" id="IPR016181">
    <property type="entry name" value="Acyl_CoA_acyltransferase"/>
</dbReference>
<keyword evidence="3 5" id="KW-0833">Ubl conjugation pathway</keyword>
<feature type="domain" description="N-end rule aminoacyl transferase C-terminal" evidence="8">
    <location>
        <begin position="219"/>
        <end position="359"/>
    </location>
</feature>
<feature type="domain" description="N-end aminoacyl transferase N-terminal" evidence="7">
    <location>
        <begin position="74"/>
        <end position="144"/>
    </location>
</feature>
<keyword evidence="10" id="KW-1185">Reference proteome</keyword>
<keyword evidence="4 5" id="KW-0012">Acyltransferase</keyword>
<dbReference type="Pfam" id="PF04376">
    <property type="entry name" value="ATE_N"/>
    <property type="match status" value="1"/>
</dbReference>
<feature type="region of interest" description="Disordered" evidence="6">
    <location>
        <begin position="385"/>
        <end position="414"/>
    </location>
</feature>
<dbReference type="OrthoDB" id="74183at2759"/>
<dbReference type="GO" id="GO:0005737">
    <property type="term" value="C:cytoplasm"/>
    <property type="evidence" value="ECO:0007669"/>
    <property type="project" value="TreeGrafter"/>
</dbReference>
<dbReference type="SUPFAM" id="SSF55729">
    <property type="entry name" value="Acyl-CoA N-acyltransferases (Nat)"/>
    <property type="match status" value="1"/>
</dbReference>
<dbReference type="EMBL" id="CAMKVN010000126">
    <property type="protein sequence ID" value="CAI2164004.1"/>
    <property type="molecule type" value="Genomic_DNA"/>
</dbReference>
<evidence type="ECO:0000259" key="7">
    <source>
        <dbReference type="Pfam" id="PF04376"/>
    </source>
</evidence>
<protein>
    <recommendedName>
        <fullName evidence="5">Arginyl-tRNA--protein transferase 1</fullName>
        <shortName evidence="5">Arginyltransferase 1</shortName>
        <shortName evidence="5">R-transferase 1</shortName>
        <ecNumber evidence="5">2.3.2.8</ecNumber>
    </recommendedName>
    <alternativeName>
        <fullName evidence="5">Arginine-tRNA--protein transferase 1</fullName>
    </alternativeName>
</protein>
<comment type="similarity">
    <text evidence="1 5">Belongs to the R-transferase family.</text>
</comment>
<keyword evidence="2 5" id="KW-0808">Transferase</keyword>
<dbReference type="Proteomes" id="UP001153678">
    <property type="component" value="Unassembled WGS sequence"/>
</dbReference>
<dbReference type="InterPro" id="IPR030700">
    <property type="entry name" value="N-end_Aminoacyl_Trfase"/>
</dbReference>
<dbReference type="Pfam" id="PF04377">
    <property type="entry name" value="ATE_C"/>
    <property type="match status" value="1"/>
</dbReference>
<dbReference type="PIRSF" id="PIRSF037207">
    <property type="entry name" value="ATE1_euk"/>
    <property type="match status" value="1"/>
</dbReference>
<dbReference type="EC" id="2.3.2.8" evidence="5"/>
<dbReference type="AlphaFoldDB" id="A0A9W4SBS6"/>
<sequence length="475" mass="54872">MVKIKQKNWDTLSVCLIEKRKVLKTKELVQFALADLVVCGLVQEKVILRSPFEGSIGLSSRIIVIVYCHGFHDSSCGYCKSETEEGFSYRFGMSATNLTCKDYQNLVDTGWRRSGDYLYKPHMRLCCCPQLNVSEFRASKSQRKLITRFNRYVEGTNDPANKGVNGGDETSKSQNGAKISSKKAGSGFDLNEVIHEAEGRQDWKRRLRIVFEQSSFSKEKYELYRKYQIKIHNDEPYEVTERGFKRFLVDSPLQFEAIDKPNVPGYGSFHQCYYLDDKLIAVAVLDVLPKCISSVYFLYDPDYGFLQLGKYSVLREIAMTQEFYNAGLQDLNWYYMGYYIHTCQKMKYKGQYKPSDLLDPETYEWYSYDRCAALLDKHKYVSFANPPNDEESNNNTDESDDSLSPPGMLDPETVTDDDIKSVQLYYNNTIKRLNELPNWKSKENLKYSVKEYFAAVGKELAETMVLNIDILGLLH</sequence>
<proteinExistence type="inferred from homology"/>
<reference evidence="9" key="1">
    <citation type="submission" date="2022-08" db="EMBL/GenBank/DDBJ databases">
        <authorList>
            <person name="Kallberg Y."/>
            <person name="Tangrot J."/>
            <person name="Rosling A."/>
        </authorList>
    </citation>
    <scope>NUCLEOTIDE SEQUENCE</scope>
    <source>
        <strain evidence="9">Wild A</strain>
    </source>
</reference>
<organism evidence="9 10">
    <name type="scientific">Funneliformis geosporum</name>
    <dbReference type="NCBI Taxonomy" id="1117311"/>
    <lineage>
        <taxon>Eukaryota</taxon>
        <taxon>Fungi</taxon>
        <taxon>Fungi incertae sedis</taxon>
        <taxon>Mucoromycota</taxon>
        <taxon>Glomeromycotina</taxon>
        <taxon>Glomeromycetes</taxon>
        <taxon>Glomerales</taxon>
        <taxon>Glomeraceae</taxon>
        <taxon>Funneliformis</taxon>
    </lineage>
</organism>
<dbReference type="PANTHER" id="PTHR21367">
    <property type="entry name" value="ARGININE-TRNA-PROTEIN TRANSFERASE 1"/>
    <property type="match status" value="1"/>
</dbReference>
<evidence type="ECO:0000313" key="9">
    <source>
        <dbReference type="EMBL" id="CAI2164004.1"/>
    </source>
</evidence>